<evidence type="ECO:0000313" key="3">
    <source>
        <dbReference type="EnsemblFungi" id="EJT70363"/>
    </source>
</evidence>
<dbReference type="VEuPathDB" id="FungiDB:GGTG_11391"/>
<dbReference type="RefSeq" id="XP_009227541.1">
    <property type="nucleotide sequence ID" value="XM_009229277.1"/>
</dbReference>
<proteinExistence type="predicted"/>
<evidence type="ECO:0000313" key="4">
    <source>
        <dbReference type="Proteomes" id="UP000006039"/>
    </source>
</evidence>
<dbReference type="AlphaFoldDB" id="J3PD18"/>
<evidence type="ECO:0000313" key="2">
    <source>
        <dbReference type="EMBL" id="EJT70363.1"/>
    </source>
</evidence>
<accession>J3PD18</accession>
<dbReference type="Proteomes" id="UP000006039">
    <property type="component" value="Unassembled WGS sequence"/>
</dbReference>
<evidence type="ECO:0000256" key="1">
    <source>
        <dbReference type="SAM" id="MobiDB-lite"/>
    </source>
</evidence>
<protein>
    <submittedName>
        <fullName evidence="2 3">Uncharacterized protein</fullName>
    </submittedName>
</protein>
<gene>
    <name evidence="3" type="primary">20351849</name>
    <name evidence="2" type="ORF">GGTG_11391</name>
</gene>
<feature type="region of interest" description="Disordered" evidence="1">
    <location>
        <begin position="18"/>
        <end position="37"/>
    </location>
</feature>
<organism evidence="2">
    <name type="scientific">Gaeumannomyces tritici (strain R3-111a-1)</name>
    <name type="common">Wheat and barley take-all root rot fungus</name>
    <name type="synonym">Gaeumannomyces graminis var. tritici</name>
    <dbReference type="NCBI Taxonomy" id="644352"/>
    <lineage>
        <taxon>Eukaryota</taxon>
        <taxon>Fungi</taxon>
        <taxon>Dikarya</taxon>
        <taxon>Ascomycota</taxon>
        <taxon>Pezizomycotina</taxon>
        <taxon>Sordariomycetes</taxon>
        <taxon>Sordariomycetidae</taxon>
        <taxon>Magnaporthales</taxon>
        <taxon>Magnaporthaceae</taxon>
        <taxon>Gaeumannomyces</taxon>
    </lineage>
</organism>
<sequence>MKRLRALWAPDGHSATRCLTGPGGLTPRRTSPHRPDNRAAKYYRHFEPRYPTANQAKPPRLIFTPATRAYVLMWLHQLVQRLRGANMRILQDLSYLQTHKKGDSYSPVW</sequence>
<reference evidence="3" key="5">
    <citation type="submission" date="2018-04" db="UniProtKB">
        <authorList>
            <consortium name="EnsemblFungi"/>
        </authorList>
    </citation>
    <scope>IDENTIFICATION</scope>
    <source>
        <strain evidence="3">R3-111a-1</strain>
    </source>
</reference>
<reference evidence="4" key="1">
    <citation type="submission" date="2010-07" db="EMBL/GenBank/DDBJ databases">
        <title>The genome sequence of Gaeumannomyces graminis var. tritici strain R3-111a-1.</title>
        <authorList>
            <consortium name="The Broad Institute Genome Sequencing Platform"/>
            <person name="Ma L.-J."/>
            <person name="Dead R."/>
            <person name="Young S."/>
            <person name="Zeng Q."/>
            <person name="Koehrsen M."/>
            <person name="Alvarado L."/>
            <person name="Berlin A."/>
            <person name="Chapman S.B."/>
            <person name="Chen Z."/>
            <person name="Freedman E."/>
            <person name="Gellesch M."/>
            <person name="Goldberg J."/>
            <person name="Griggs A."/>
            <person name="Gujja S."/>
            <person name="Heilman E.R."/>
            <person name="Heiman D."/>
            <person name="Hepburn T."/>
            <person name="Howarth C."/>
            <person name="Jen D."/>
            <person name="Larson L."/>
            <person name="Mehta T."/>
            <person name="Neiman D."/>
            <person name="Pearson M."/>
            <person name="Roberts A."/>
            <person name="Saif S."/>
            <person name="Shea T."/>
            <person name="Shenoy N."/>
            <person name="Sisk P."/>
            <person name="Stolte C."/>
            <person name="Sykes S."/>
            <person name="Walk T."/>
            <person name="White J."/>
            <person name="Yandava C."/>
            <person name="Haas B."/>
            <person name="Nusbaum C."/>
            <person name="Birren B."/>
        </authorList>
    </citation>
    <scope>NUCLEOTIDE SEQUENCE [LARGE SCALE GENOMIC DNA]</scope>
    <source>
        <strain evidence="4">R3-111a-1</strain>
    </source>
</reference>
<dbReference type="EnsemblFungi" id="EJT70363">
    <property type="protein sequence ID" value="EJT70363"/>
    <property type="gene ID" value="GGTG_11391"/>
</dbReference>
<keyword evidence="4" id="KW-1185">Reference proteome</keyword>
<reference evidence="3" key="4">
    <citation type="journal article" date="2015" name="G3 (Bethesda)">
        <title>Genome sequences of three phytopathogenic species of the Magnaporthaceae family of fungi.</title>
        <authorList>
            <person name="Okagaki L.H."/>
            <person name="Nunes C.C."/>
            <person name="Sailsbery J."/>
            <person name="Clay B."/>
            <person name="Brown D."/>
            <person name="John T."/>
            <person name="Oh Y."/>
            <person name="Young N."/>
            <person name="Fitzgerald M."/>
            <person name="Haas B.J."/>
            <person name="Zeng Q."/>
            <person name="Young S."/>
            <person name="Adiconis X."/>
            <person name="Fan L."/>
            <person name="Levin J.Z."/>
            <person name="Mitchell T.K."/>
            <person name="Okubara P.A."/>
            <person name="Farman M.L."/>
            <person name="Kohn L.M."/>
            <person name="Birren B."/>
            <person name="Ma L.-J."/>
            <person name="Dean R.A."/>
        </authorList>
    </citation>
    <scope>NUCLEOTIDE SEQUENCE</scope>
    <source>
        <strain evidence="3">R3-111a-1</strain>
    </source>
</reference>
<name>J3PD18_GAET3</name>
<dbReference type="HOGENOM" id="CLU_2184144_0_0_1"/>
<dbReference type="EMBL" id="GL385401">
    <property type="protein sequence ID" value="EJT70363.1"/>
    <property type="molecule type" value="Genomic_DNA"/>
</dbReference>
<dbReference type="GeneID" id="20351849"/>
<reference evidence="2" key="2">
    <citation type="submission" date="2010-07" db="EMBL/GenBank/DDBJ databases">
        <authorList>
            <consortium name="The Broad Institute Genome Sequencing Platform"/>
            <consortium name="Broad Institute Genome Sequencing Center for Infectious Disease"/>
            <person name="Ma L.-J."/>
            <person name="Dead R."/>
            <person name="Young S."/>
            <person name="Zeng Q."/>
            <person name="Koehrsen M."/>
            <person name="Alvarado L."/>
            <person name="Berlin A."/>
            <person name="Chapman S.B."/>
            <person name="Chen Z."/>
            <person name="Freedman E."/>
            <person name="Gellesch M."/>
            <person name="Goldberg J."/>
            <person name="Griggs A."/>
            <person name="Gujja S."/>
            <person name="Heilman E.R."/>
            <person name="Heiman D."/>
            <person name="Hepburn T."/>
            <person name="Howarth C."/>
            <person name="Jen D."/>
            <person name="Larson L."/>
            <person name="Mehta T."/>
            <person name="Neiman D."/>
            <person name="Pearson M."/>
            <person name="Roberts A."/>
            <person name="Saif S."/>
            <person name="Shea T."/>
            <person name="Shenoy N."/>
            <person name="Sisk P."/>
            <person name="Stolte C."/>
            <person name="Sykes S."/>
            <person name="Walk T."/>
            <person name="White J."/>
            <person name="Yandava C."/>
            <person name="Haas B."/>
            <person name="Nusbaum C."/>
            <person name="Birren B."/>
        </authorList>
    </citation>
    <scope>NUCLEOTIDE SEQUENCE</scope>
    <source>
        <strain evidence="2">R3-111a-1</strain>
    </source>
</reference>
<reference evidence="2" key="3">
    <citation type="submission" date="2010-09" db="EMBL/GenBank/DDBJ databases">
        <title>Annotation of Gaeumannomyces graminis var. tritici R3-111a-1.</title>
        <authorList>
            <consortium name="The Broad Institute Genome Sequencing Platform"/>
            <person name="Ma L.-J."/>
            <person name="Dead R."/>
            <person name="Young S.K."/>
            <person name="Zeng Q."/>
            <person name="Gargeya S."/>
            <person name="Fitzgerald M."/>
            <person name="Haas B."/>
            <person name="Abouelleil A."/>
            <person name="Alvarado L."/>
            <person name="Arachchi H.M."/>
            <person name="Berlin A."/>
            <person name="Brown A."/>
            <person name="Chapman S.B."/>
            <person name="Chen Z."/>
            <person name="Dunbar C."/>
            <person name="Freedman E."/>
            <person name="Gearin G."/>
            <person name="Gellesch M."/>
            <person name="Goldberg J."/>
            <person name="Griggs A."/>
            <person name="Gujja S."/>
            <person name="Heiman D."/>
            <person name="Howarth C."/>
            <person name="Larson L."/>
            <person name="Lui A."/>
            <person name="MacDonald P.J.P."/>
            <person name="Mehta T."/>
            <person name="Montmayeur A."/>
            <person name="Murphy C."/>
            <person name="Neiman D."/>
            <person name="Pearson M."/>
            <person name="Priest M."/>
            <person name="Roberts A."/>
            <person name="Saif S."/>
            <person name="Shea T."/>
            <person name="Shenoy N."/>
            <person name="Sisk P."/>
            <person name="Stolte C."/>
            <person name="Sykes S."/>
            <person name="Yandava C."/>
            <person name="Wortman J."/>
            <person name="Nusbaum C."/>
            <person name="Birren B."/>
        </authorList>
    </citation>
    <scope>NUCLEOTIDE SEQUENCE</scope>
    <source>
        <strain evidence="2">R3-111a-1</strain>
    </source>
</reference>